<dbReference type="Proteomes" id="UP000253831">
    <property type="component" value="Unassembled WGS sequence"/>
</dbReference>
<dbReference type="EMBL" id="QPGA01000090">
    <property type="protein sequence ID" value="RDE48780.1"/>
    <property type="molecule type" value="Genomic_DNA"/>
</dbReference>
<feature type="transmembrane region" description="Helical" evidence="1">
    <location>
        <begin position="12"/>
        <end position="31"/>
    </location>
</feature>
<dbReference type="Gene3D" id="2.10.109.10">
    <property type="entry name" value="Umud Fragment, subunit A"/>
    <property type="match status" value="1"/>
</dbReference>
<accession>A0A369XHE4</accession>
<dbReference type="SUPFAM" id="SSF51306">
    <property type="entry name" value="LexA/Signal peptidase"/>
    <property type="match status" value="1"/>
</dbReference>
<dbReference type="GO" id="GO:0004252">
    <property type="term" value="F:serine-type endopeptidase activity"/>
    <property type="evidence" value="ECO:0007669"/>
    <property type="project" value="InterPro"/>
</dbReference>
<dbReference type="AlphaFoldDB" id="A0A369XHE4"/>
<name>A0A369XHE4_9PROT</name>
<dbReference type="Pfam" id="PF10502">
    <property type="entry name" value="Peptidase_S26"/>
    <property type="match status" value="1"/>
</dbReference>
<keyword evidence="1" id="KW-0472">Membrane</keyword>
<evidence type="ECO:0000313" key="4">
    <source>
        <dbReference type="Proteomes" id="UP000253831"/>
    </source>
</evidence>
<evidence type="ECO:0000256" key="1">
    <source>
        <dbReference type="SAM" id="Phobius"/>
    </source>
</evidence>
<keyword evidence="1" id="KW-1133">Transmembrane helix</keyword>
<organism evidence="3 4">
    <name type="scientific">Candidatus Accumulibacter meliphilus</name>
    <dbReference type="NCBI Taxonomy" id="2211374"/>
    <lineage>
        <taxon>Bacteria</taxon>
        <taxon>Pseudomonadati</taxon>
        <taxon>Pseudomonadota</taxon>
        <taxon>Betaproteobacteria</taxon>
        <taxon>Candidatus Accumulibacter</taxon>
    </lineage>
</organism>
<dbReference type="GO" id="GO:0006465">
    <property type="term" value="P:signal peptide processing"/>
    <property type="evidence" value="ECO:0007669"/>
    <property type="project" value="InterPro"/>
</dbReference>
<evidence type="ECO:0000259" key="2">
    <source>
        <dbReference type="Pfam" id="PF10502"/>
    </source>
</evidence>
<dbReference type="InterPro" id="IPR019533">
    <property type="entry name" value="Peptidase_S26"/>
</dbReference>
<proteinExistence type="predicted"/>
<comment type="caution">
    <text evidence="3">The sequence shown here is derived from an EMBL/GenBank/DDBJ whole genome shotgun (WGS) entry which is preliminary data.</text>
</comment>
<sequence length="160" mass="17940">MSIRLFDLLGRWFPLLLWVIAAHLAFGRAYLLAWNITESLPGTLFLVEKNVMPARGELMAFRWEDNWPYPRGSLFLKRLIGLPGSLVTATGRAFFVDGEPVGRAKEHATTGEPLEIGPVGTLPDGRYYVAGSHSDSLDSRYRLTGWVARQQIVGKAHRVF</sequence>
<reference evidence="3 4" key="1">
    <citation type="submission" date="2018-05" db="EMBL/GenBank/DDBJ databases">
        <title>Integrated omic analyses show evidence that a Ca. Accumulibacter phosphatis strain performs denitrification under micro-aerobic conditions.</title>
        <authorList>
            <person name="Camejo P.Y."/>
            <person name="Katherine M.D."/>
            <person name="Daniel N.R."/>
        </authorList>
    </citation>
    <scope>NUCLEOTIDE SEQUENCE [LARGE SCALE GENOMIC DNA]</scope>
    <source>
        <strain evidence="3">UW-LDO-IC</strain>
    </source>
</reference>
<keyword evidence="1" id="KW-0812">Transmembrane</keyword>
<dbReference type="InterPro" id="IPR036286">
    <property type="entry name" value="LexA/Signal_pep-like_sf"/>
</dbReference>
<gene>
    <name evidence="3" type="ORF">DVS81_20230</name>
</gene>
<feature type="domain" description="Peptidase S26" evidence="2">
    <location>
        <begin position="14"/>
        <end position="158"/>
    </location>
</feature>
<evidence type="ECO:0000313" key="3">
    <source>
        <dbReference type="EMBL" id="RDE48780.1"/>
    </source>
</evidence>
<protein>
    <recommendedName>
        <fullName evidence="2">Peptidase S26 domain-containing protein</fullName>
    </recommendedName>
</protein>